<evidence type="ECO:0000256" key="8">
    <source>
        <dbReference type="ARBA" id="ARBA00023136"/>
    </source>
</evidence>
<dbReference type="InterPro" id="IPR048634">
    <property type="entry name" value="SecD_SecF_C"/>
</dbReference>
<comment type="caution">
    <text evidence="9">Lacks conserved residue(s) required for the propagation of feature annotation.</text>
</comment>
<evidence type="ECO:0000256" key="10">
    <source>
        <dbReference type="SAM" id="MobiDB-lite"/>
    </source>
</evidence>
<feature type="compositionally biased region" description="Basic and acidic residues" evidence="10">
    <location>
        <begin position="667"/>
        <end position="679"/>
    </location>
</feature>
<evidence type="ECO:0000256" key="7">
    <source>
        <dbReference type="ARBA" id="ARBA00023010"/>
    </source>
</evidence>
<dbReference type="EMBL" id="JAWNGC010000008">
    <property type="protein sequence ID" value="MDY5155374.1"/>
    <property type="molecule type" value="Genomic_DNA"/>
</dbReference>
<dbReference type="InterPro" id="IPR054384">
    <property type="entry name" value="SecDF_P1_head"/>
</dbReference>
<comment type="caution">
    <text evidence="15">The sequence shown here is derived from an EMBL/GenBank/DDBJ whole genome shotgun (WGS) entry which is preliminary data.</text>
</comment>
<dbReference type="Pfam" id="PF21760">
    <property type="entry name" value="SecD_1st"/>
    <property type="match status" value="1"/>
</dbReference>
<keyword evidence="4 9" id="KW-0812">Transmembrane</keyword>
<dbReference type="InterPro" id="IPR022813">
    <property type="entry name" value="SecD/SecF_arch_bac"/>
</dbReference>
<feature type="domain" description="Protein translocase subunit SecDF P1" evidence="12">
    <location>
        <begin position="73"/>
        <end position="129"/>
    </location>
</feature>
<dbReference type="InterPro" id="IPR005791">
    <property type="entry name" value="SecD"/>
</dbReference>
<comment type="function">
    <text evidence="9">Part of the Sec protein translocase complex. Interacts with the SecYEG preprotein conducting channel. SecDF uses the proton motive force (PMF) to complete protein translocation after the ATP-dependent function of SecA.</text>
</comment>
<dbReference type="GO" id="GO:0005886">
    <property type="term" value="C:plasma membrane"/>
    <property type="evidence" value="ECO:0007669"/>
    <property type="project" value="UniProtKB-SubCell"/>
</dbReference>
<evidence type="ECO:0000313" key="15">
    <source>
        <dbReference type="EMBL" id="MDY5155374.1"/>
    </source>
</evidence>
<feature type="region of interest" description="Disordered" evidence="10">
    <location>
        <begin position="570"/>
        <end position="679"/>
    </location>
</feature>
<feature type="transmembrane region" description="Helical" evidence="9">
    <location>
        <begin position="441"/>
        <end position="462"/>
    </location>
</feature>
<keyword evidence="16" id="KW-1185">Reference proteome</keyword>
<evidence type="ECO:0000256" key="1">
    <source>
        <dbReference type="ARBA" id="ARBA00004651"/>
    </source>
</evidence>
<dbReference type="Pfam" id="PF22599">
    <property type="entry name" value="SecDF_P1_head"/>
    <property type="match status" value="1"/>
</dbReference>
<evidence type="ECO:0000256" key="4">
    <source>
        <dbReference type="ARBA" id="ARBA00022692"/>
    </source>
</evidence>
<feature type="transmembrane region" description="Helical" evidence="9">
    <location>
        <begin position="515"/>
        <end position="542"/>
    </location>
</feature>
<proteinExistence type="inferred from homology"/>
<dbReference type="GO" id="GO:0043952">
    <property type="term" value="P:protein transport by the Sec complex"/>
    <property type="evidence" value="ECO:0007669"/>
    <property type="project" value="UniProtKB-UniRule"/>
</dbReference>
<comment type="subcellular location">
    <subcellularLocation>
        <location evidence="1 9">Cell membrane</location>
        <topology evidence="1 9">Multi-pass membrane protein</topology>
    </subcellularLocation>
</comment>
<organism evidence="15 17">
    <name type="scientific">Actinotignum urinale</name>
    <dbReference type="NCBI Taxonomy" id="190146"/>
    <lineage>
        <taxon>Bacteria</taxon>
        <taxon>Bacillati</taxon>
        <taxon>Actinomycetota</taxon>
        <taxon>Actinomycetes</taxon>
        <taxon>Actinomycetales</taxon>
        <taxon>Actinomycetaceae</taxon>
        <taxon>Actinotignum</taxon>
    </lineage>
</organism>
<dbReference type="Proteomes" id="UP001275049">
    <property type="component" value="Unassembled WGS sequence"/>
</dbReference>
<dbReference type="NCBIfam" id="TIGR00916">
    <property type="entry name" value="2A0604s01"/>
    <property type="match status" value="1"/>
</dbReference>
<keyword evidence="3 9" id="KW-1003">Cell membrane</keyword>
<dbReference type="Proteomes" id="UP001281731">
    <property type="component" value="Unassembled WGS sequence"/>
</dbReference>
<sequence>MSSSHNTGVRQAKRRLLTLILLCLLLGGTLGFQAWTNKQAHFTPDFALDLEGGTELILTPKTTDNSAIGSEDVNQAIEIIRQRVDASGVAEAEITSQGGQNIVVGLPGQPSKETLDLVRTSAVLRMRPVLAEVAPTPLTKGQLELQKKTAQGQVSPEERKKITSSKDFTEPLKGEELKREAMALADSNNDGKLSSEPAAKPANASDQQWASTEQVSYDIATLDCTKPGNKVRKDDPTKPLVACRPAEVVNKEKIPAAKLILGPAEIEGTSVKKAASGFDQQQGKWVVNLEFNSQGAKAFSEVTGRLAKLQAPMNRFAIVLDSTVISDPAPSSQINQGSATISGGGINAKTSKTLADKLQFGSLPLEFEVQSEQQISATLGSESLKAGLIAGVLGLLFIVGYLLWQYHALGIVAIGSVVLATGLSYFTICLLSATIGYRLSMAGVVGLIISIGITADSFIIFFERIRDEIREGQTMRQAVARGWHRARRTIIISDGVNLIAASVLYFIAVGSVRGFAFTLGLTTILDLIIVFIFTFPVMTLLVRTEFFGGGHKMSGMSAAHLNAVPHYRGRARIKDKGSRTAKAGKKASAATAEQTTKETKSQPSSVVLKEHETNGMSLAERRAAERRANAHTKDAPQESSVHEPEDIADVNDESGEVLATDATPTAHDVDGKAHGKENA</sequence>
<dbReference type="GO" id="GO:0006605">
    <property type="term" value="P:protein targeting"/>
    <property type="evidence" value="ECO:0007669"/>
    <property type="project" value="UniProtKB-UniRule"/>
</dbReference>
<feature type="region of interest" description="Disordered" evidence="10">
    <location>
        <begin position="187"/>
        <end position="211"/>
    </location>
</feature>
<keyword evidence="6 9" id="KW-1133">Transmembrane helix</keyword>
<keyword evidence="8 9" id="KW-0472">Membrane</keyword>
<evidence type="ECO:0000256" key="2">
    <source>
        <dbReference type="ARBA" id="ARBA00022448"/>
    </source>
</evidence>
<feature type="compositionally biased region" description="Acidic residues" evidence="10">
    <location>
        <begin position="646"/>
        <end position="655"/>
    </location>
</feature>
<dbReference type="InterPro" id="IPR055344">
    <property type="entry name" value="SecD_SecF_C_bact"/>
</dbReference>
<evidence type="ECO:0000259" key="11">
    <source>
        <dbReference type="Pfam" id="PF02355"/>
    </source>
</evidence>
<evidence type="ECO:0000259" key="13">
    <source>
        <dbReference type="Pfam" id="PF22599"/>
    </source>
</evidence>
<dbReference type="HAMAP" id="MF_01463_B">
    <property type="entry name" value="SecD_B"/>
    <property type="match status" value="1"/>
</dbReference>
<dbReference type="GO" id="GO:0065002">
    <property type="term" value="P:intracellular protein transmembrane transport"/>
    <property type="evidence" value="ECO:0007669"/>
    <property type="project" value="UniProtKB-UniRule"/>
</dbReference>
<evidence type="ECO:0000313" key="16">
    <source>
        <dbReference type="Proteomes" id="UP001275049"/>
    </source>
</evidence>
<comment type="similarity">
    <text evidence="9">Belongs to the SecD/SecF family. SecD subfamily.</text>
</comment>
<feature type="domain" description="SecDF P1 head subdomain" evidence="13">
    <location>
        <begin position="255"/>
        <end position="364"/>
    </location>
</feature>
<dbReference type="AlphaFoldDB" id="A0AAW9HZC9"/>
<dbReference type="Gene3D" id="3.30.1360.200">
    <property type="match status" value="1"/>
</dbReference>
<keyword evidence="5 9" id="KW-0653">Protein transport</keyword>
<feature type="transmembrane region" description="Helical" evidence="9">
    <location>
        <begin position="386"/>
        <end position="404"/>
    </location>
</feature>
<dbReference type="GO" id="GO:0015450">
    <property type="term" value="F:protein-transporting ATPase activity"/>
    <property type="evidence" value="ECO:0007669"/>
    <property type="project" value="InterPro"/>
</dbReference>
<evidence type="ECO:0000259" key="12">
    <source>
        <dbReference type="Pfam" id="PF21760"/>
    </source>
</evidence>
<dbReference type="NCBIfam" id="TIGR01129">
    <property type="entry name" value="secD"/>
    <property type="match status" value="1"/>
</dbReference>
<dbReference type="Pfam" id="PF02355">
    <property type="entry name" value="SecD_SecF_C"/>
    <property type="match status" value="1"/>
</dbReference>
<feature type="compositionally biased region" description="Basic and acidic residues" evidence="10">
    <location>
        <begin position="608"/>
        <end position="645"/>
    </location>
</feature>
<feature type="transmembrane region" description="Helical" evidence="9">
    <location>
        <begin position="490"/>
        <end position="509"/>
    </location>
</feature>
<keyword evidence="2 9" id="KW-0813">Transport</keyword>
<name>A0AAW9HZC9_9ACTO</name>
<dbReference type="RefSeq" id="WP_102166050.1">
    <property type="nucleotide sequence ID" value="NZ_CAMYCL010000024.1"/>
</dbReference>
<dbReference type="Gene3D" id="3.30.70.3220">
    <property type="match status" value="1"/>
</dbReference>
<evidence type="ECO:0000313" key="14">
    <source>
        <dbReference type="EMBL" id="MDY5132149.1"/>
    </source>
</evidence>
<dbReference type="PANTHER" id="PTHR30081:SF1">
    <property type="entry name" value="PROTEIN TRANSLOCASE SUBUNIT SECD"/>
    <property type="match status" value="1"/>
</dbReference>
<feature type="region of interest" description="Disordered" evidence="10">
    <location>
        <begin position="145"/>
        <end position="175"/>
    </location>
</feature>
<evidence type="ECO:0000256" key="6">
    <source>
        <dbReference type="ARBA" id="ARBA00022989"/>
    </source>
</evidence>
<evidence type="ECO:0000256" key="5">
    <source>
        <dbReference type="ARBA" id="ARBA00022927"/>
    </source>
</evidence>
<protein>
    <recommendedName>
        <fullName evidence="9">Protein translocase subunit SecD</fullName>
    </recommendedName>
</protein>
<evidence type="ECO:0000256" key="3">
    <source>
        <dbReference type="ARBA" id="ARBA00022475"/>
    </source>
</evidence>
<comment type="subunit">
    <text evidence="9">Forms a complex with SecF. Part of the essential Sec protein translocation apparatus which comprises SecA, SecYEG and auxiliary proteins SecDF. Other proteins may also be involved.</text>
</comment>
<evidence type="ECO:0000313" key="17">
    <source>
        <dbReference type="Proteomes" id="UP001281731"/>
    </source>
</evidence>
<dbReference type="EMBL" id="JAWNGA010000001">
    <property type="protein sequence ID" value="MDY5132149.1"/>
    <property type="molecule type" value="Genomic_DNA"/>
</dbReference>
<feature type="transmembrane region" description="Helical" evidence="9">
    <location>
        <begin position="411"/>
        <end position="435"/>
    </location>
</feature>
<accession>A0AAW9HZC9</accession>
<evidence type="ECO:0000256" key="9">
    <source>
        <dbReference type="HAMAP-Rule" id="MF_01463"/>
    </source>
</evidence>
<reference evidence="15 16" key="1">
    <citation type="submission" date="2023-10" db="EMBL/GenBank/DDBJ databases">
        <title>Whole Genome based description of the genera Actinobaculum and Actinotignum reveals a complex phylogenetic relationship within the species included in the genus Actinotignum.</title>
        <authorList>
            <person name="Jensen C.S."/>
            <person name="Dargis R."/>
            <person name="Kemp M."/>
            <person name="Christensen J.J."/>
        </authorList>
    </citation>
    <scope>NUCLEOTIDE SEQUENCE</scope>
    <source>
        <strain evidence="15">SLA_B511</strain>
        <strain evidence="14 16">SLA_B974</strain>
    </source>
</reference>
<dbReference type="SUPFAM" id="SSF82866">
    <property type="entry name" value="Multidrug efflux transporter AcrB transmembrane domain"/>
    <property type="match status" value="1"/>
</dbReference>
<keyword evidence="7 9" id="KW-0811">Translocation</keyword>
<feature type="domain" description="Protein export membrane protein SecD/SecF C-terminal" evidence="11">
    <location>
        <begin position="366"/>
        <end position="529"/>
    </location>
</feature>
<gene>
    <name evidence="9 15" type="primary">secD</name>
    <name evidence="15" type="ORF">R6G80_06515</name>
    <name evidence="14" type="ORF">R6G86_00095</name>
</gene>
<dbReference type="InterPro" id="IPR048631">
    <property type="entry name" value="SecD_1st"/>
</dbReference>
<dbReference type="PANTHER" id="PTHR30081">
    <property type="entry name" value="PROTEIN-EXPORT MEMBRANE PROTEIN SEC"/>
    <property type="match status" value="1"/>
</dbReference>